<feature type="region of interest" description="Disordered" evidence="1">
    <location>
        <begin position="173"/>
        <end position="210"/>
    </location>
</feature>
<feature type="compositionally biased region" description="Basic and acidic residues" evidence="1">
    <location>
        <begin position="173"/>
        <end position="197"/>
    </location>
</feature>
<dbReference type="OrthoDB" id="273368at2759"/>
<sequence length="286" mass="30035">MSSILPDTAPPDYNSAALRSGGGGGVLPHGGRAARAPMDRGVKRATECPCAVRLYHLAGNDVAARSEYCSVVLGAPSVGISEAVRTGVLPSSSSITPSTATAASTPADAQATAASQEDNKRVHAASALSSSPAVARPVAVQLAWGDTTVWEVAHTALRAVRADVDAAYDAERRQQAQKVKESIRERHPSNKAERPAEADNEEDEEEPAPYSTPLHRYVVELLTGSVNSLGQASIIPLCTVTCRLALPGHTGLLPVRRNSAVDYNTALYELAYNLGDPVFVTCTRAL</sequence>
<proteinExistence type="predicted"/>
<accession>A0A0M9G7G6</accession>
<comment type="caution">
    <text evidence="2">The sequence shown here is derived from an EMBL/GenBank/DDBJ whole genome shotgun (WGS) entry which is preliminary data.</text>
</comment>
<feature type="compositionally biased region" description="Acidic residues" evidence="1">
    <location>
        <begin position="198"/>
        <end position="207"/>
    </location>
</feature>
<dbReference type="VEuPathDB" id="TriTrypDB:LpyrH10_03_3500"/>
<feature type="region of interest" description="Disordered" evidence="1">
    <location>
        <begin position="1"/>
        <end position="38"/>
    </location>
</feature>
<organism evidence="2 3">
    <name type="scientific">Leptomonas pyrrhocoris</name>
    <name type="common">Firebug parasite</name>
    <dbReference type="NCBI Taxonomy" id="157538"/>
    <lineage>
        <taxon>Eukaryota</taxon>
        <taxon>Discoba</taxon>
        <taxon>Euglenozoa</taxon>
        <taxon>Kinetoplastea</taxon>
        <taxon>Metakinetoplastina</taxon>
        <taxon>Trypanosomatida</taxon>
        <taxon>Trypanosomatidae</taxon>
        <taxon>Leishmaniinae</taxon>
        <taxon>Leptomonas</taxon>
    </lineage>
</organism>
<dbReference type="EMBL" id="LGTL01000003">
    <property type="protein sequence ID" value="KPA84103.1"/>
    <property type="molecule type" value="Genomic_DNA"/>
</dbReference>
<protein>
    <submittedName>
        <fullName evidence="2">Uncharacterized protein</fullName>
    </submittedName>
</protein>
<dbReference type="RefSeq" id="XP_015662542.1">
    <property type="nucleotide sequence ID" value="XM_015799064.1"/>
</dbReference>
<dbReference type="Proteomes" id="UP000037923">
    <property type="component" value="Unassembled WGS sequence"/>
</dbReference>
<gene>
    <name evidence="2" type="ORF">ABB37_02199</name>
</gene>
<reference evidence="2 3" key="1">
    <citation type="submission" date="2015-07" db="EMBL/GenBank/DDBJ databases">
        <title>High-quality genome of monoxenous trypanosomatid Leptomonas pyrrhocoris.</title>
        <authorList>
            <person name="Flegontov P."/>
            <person name="Butenko A."/>
            <person name="Firsov S."/>
            <person name="Vlcek C."/>
            <person name="Logacheva M.D."/>
            <person name="Field M."/>
            <person name="Filatov D."/>
            <person name="Flegontova O."/>
            <person name="Gerasimov E."/>
            <person name="Jackson A.P."/>
            <person name="Kelly S."/>
            <person name="Opperdoes F."/>
            <person name="O'Reilly A."/>
            <person name="Votypka J."/>
            <person name="Yurchenko V."/>
            <person name="Lukes J."/>
        </authorList>
    </citation>
    <scope>NUCLEOTIDE SEQUENCE [LARGE SCALE GENOMIC DNA]</scope>
    <source>
        <strain evidence="2">H10</strain>
    </source>
</reference>
<dbReference type="OMA" id="RRTAECP"/>
<dbReference type="GeneID" id="26902494"/>
<keyword evidence="3" id="KW-1185">Reference proteome</keyword>
<name>A0A0M9G7G6_LEPPY</name>
<dbReference type="AlphaFoldDB" id="A0A0M9G7G6"/>
<evidence type="ECO:0000256" key="1">
    <source>
        <dbReference type="SAM" id="MobiDB-lite"/>
    </source>
</evidence>
<evidence type="ECO:0000313" key="3">
    <source>
        <dbReference type="Proteomes" id="UP000037923"/>
    </source>
</evidence>
<evidence type="ECO:0000313" key="2">
    <source>
        <dbReference type="EMBL" id="KPA84103.1"/>
    </source>
</evidence>